<feature type="compositionally biased region" description="Polar residues" evidence="1">
    <location>
        <begin position="292"/>
        <end position="311"/>
    </location>
</feature>
<evidence type="ECO:0000256" key="2">
    <source>
        <dbReference type="SAM" id="Phobius"/>
    </source>
</evidence>
<feature type="region of interest" description="Disordered" evidence="1">
    <location>
        <begin position="945"/>
        <end position="967"/>
    </location>
</feature>
<feature type="transmembrane region" description="Helical" evidence="2">
    <location>
        <begin position="996"/>
        <end position="1015"/>
    </location>
</feature>
<keyword evidence="2" id="KW-0812">Transmembrane</keyword>
<feature type="region of interest" description="Disordered" evidence="1">
    <location>
        <begin position="322"/>
        <end position="341"/>
    </location>
</feature>
<feature type="compositionally biased region" description="Polar residues" evidence="1">
    <location>
        <begin position="145"/>
        <end position="161"/>
    </location>
</feature>
<accession>A0A8T1M647</accession>
<reference evidence="3 4" key="2">
    <citation type="journal article" date="2021" name="Genomics">
        <title>High-quality reference genome for Clonorchis sinensis.</title>
        <authorList>
            <person name="Young N.D."/>
            <person name="Stroehlein A.J."/>
            <person name="Kinkar L."/>
            <person name="Wang T."/>
            <person name="Sohn W.M."/>
            <person name="Chang B.C.H."/>
            <person name="Kaur P."/>
            <person name="Weisz D."/>
            <person name="Dudchenko O."/>
            <person name="Aiden E.L."/>
            <person name="Korhonen P.K."/>
            <person name="Gasser R.B."/>
        </authorList>
    </citation>
    <scope>NUCLEOTIDE SEQUENCE [LARGE SCALE GENOMIC DNA]</scope>
    <source>
        <strain evidence="3">Cs-k2</strain>
    </source>
</reference>
<feature type="region of interest" description="Disordered" evidence="1">
    <location>
        <begin position="138"/>
        <end position="161"/>
    </location>
</feature>
<gene>
    <name evidence="3" type="ORF">CSKR_103601</name>
</gene>
<dbReference type="AlphaFoldDB" id="A0A8T1M647"/>
<dbReference type="EMBL" id="NIRI02000056">
    <property type="protein sequence ID" value="KAG5444884.1"/>
    <property type="molecule type" value="Genomic_DNA"/>
</dbReference>
<feature type="compositionally biased region" description="Polar residues" evidence="1">
    <location>
        <begin position="50"/>
        <end position="64"/>
    </location>
</feature>
<protein>
    <submittedName>
        <fullName evidence="3">Uncharacterized protein</fullName>
    </submittedName>
</protein>
<comment type="caution">
    <text evidence="3">The sequence shown here is derived from an EMBL/GenBank/DDBJ whole genome shotgun (WGS) entry which is preliminary data.</text>
</comment>
<dbReference type="Proteomes" id="UP000286415">
    <property type="component" value="Unassembled WGS sequence"/>
</dbReference>
<evidence type="ECO:0000313" key="3">
    <source>
        <dbReference type="EMBL" id="KAG5444884.1"/>
    </source>
</evidence>
<feature type="compositionally biased region" description="Low complexity" evidence="1">
    <location>
        <begin position="516"/>
        <end position="530"/>
    </location>
</feature>
<keyword evidence="4" id="KW-1185">Reference proteome</keyword>
<organism evidence="3 4">
    <name type="scientific">Clonorchis sinensis</name>
    <name type="common">Chinese liver fluke</name>
    <dbReference type="NCBI Taxonomy" id="79923"/>
    <lineage>
        <taxon>Eukaryota</taxon>
        <taxon>Metazoa</taxon>
        <taxon>Spiralia</taxon>
        <taxon>Lophotrochozoa</taxon>
        <taxon>Platyhelminthes</taxon>
        <taxon>Trematoda</taxon>
        <taxon>Digenea</taxon>
        <taxon>Opisthorchiida</taxon>
        <taxon>Opisthorchiata</taxon>
        <taxon>Opisthorchiidae</taxon>
        <taxon>Clonorchis</taxon>
    </lineage>
</organism>
<feature type="region of interest" description="Disordered" evidence="1">
    <location>
        <begin position="260"/>
        <end position="311"/>
    </location>
</feature>
<name>A0A8T1M647_CLOSI</name>
<feature type="region of interest" description="Disordered" evidence="1">
    <location>
        <begin position="43"/>
        <end position="67"/>
    </location>
</feature>
<reference evidence="3 4" key="1">
    <citation type="journal article" date="2018" name="Biotechnol. Adv.">
        <title>Improved genomic resources and new bioinformatic workflow for the carcinogenic parasite Clonorchis sinensis: Biotechnological implications.</title>
        <authorList>
            <person name="Wang D."/>
            <person name="Korhonen P.K."/>
            <person name="Gasser R.B."/>
            <person name="Young N.D."/>
        </authorList>
    </citation>
    <scope>NUCLEOTIDE SEQUENCE [LARGE SCALE GENOMIC DNA]</scope>
    <source>
        <strain evidence="3">Cs-k2</strain>
    </source>
</reference>
<feature type="compositionally biased region" description="Basic and acidic residues" evidence="1">
    <location>
        <begin position="945"/>
        <end position="958"/>
    </location>
</feature>
<keyword evidence="2" id="KW-1133">Transmembrane helix</keyword>
<proteinExistence type="predicted"/>
<keyword evidence="2" id="KW-0472">Membrane</keyword>
<feature type="compositionally biased region" description="Polar residues" evidence="1">
    <location>
        <begin position="322"/>
        <end position="333"/>
    </location>
</feature>
<evidence type="ECO:0000313" key="4">
    <source>
        <dbReference type="Proteomes" id="UP000286415"/>
    </source>
</evidence>
<feature type="non-terminal residue" evidence="3">
    <location>
        <position position="1"/>
    </location>
</feature>
<evidence type="ECO:0000256" key="1">
    <source>
        <dbReference type="SAM" id="MobiDB-lite"/>
    </source>
</evidence>
<sequence>AELARIASQKAEEIVFKARCLSQKARYLVREIEPAFKQPGLQWEMKRSAGNPSTSRPLGTTSDATALPDLLSPDVEEQVSIPPKAAVNASTIRLGKLWRSKILRTVTNRLLPQESHPIAHASVRDADTFERFAKIGNPRLGLESPNRSQEPTSWSVSPQKVTTSTNYLDKTEIVRQAEAKRVSILVDKSRGPANQSARELRQNQSETKLLRQQRIKQAKPITRTIPLTENDTSPIGDTSESVDILHSQLFVEAAEEKLDDLKEPQPDAFSSTPLAYSRAASVPRDRERRTLEWSTCRQKSLPNASTGQHSISTFSAKPLEAQSYSRTAQAETPQESELESEGLYDQGLVSSRMHSEHSPTSCGLENRVKKAIEHEVWAEQFAEPLHAPKLESRHTQDSGYLSMDPSDRSFSIRTLSHSLSHQASIQVDKGSSPRMVSVPVCRQEEFNKQPLPEKQSVMDVAPQSTLPMLAALNSSAEPKLSPPDPKRARPGNGHAVYSQQRTSQIPRSKKRRTTSRSRSTMPRFRSPMSPTQTASWFPKVLSTTTSRHICSHGPRSPVSPLERKEPRKSHPAFQFWHANDATWDQNHHLHSSCYLDAESDSIHSISTAHSAPPCHTCGQVENDCEQWGMSSLPEDIRSPVSAPLGNKIKRCPVLPTKLADSMTYPHFANSPSSSNAHRVCCSKYHYHPPVFSQRSALSVDNATRYSDRPTMTSKTSTHCSVFSCPIHAHMPVDSYGILSNDARTLAGHYSDYLETPGTSYQEESELRDLYNCRSCNHKFVCEKRVPSVRIGAQRSRFCCPEAAKNSLVHHSESGFQKAYDVDNESCPYALSGVSLVNAPMSTNPQTSSHALGDQGWNNDTPNCLDPKKHNEANFSYESEFRHDQGIRINPRRVSWPRQVYQQLNCFSKLVSRTNSERSNSSVTLVGSNSSPITVIPSKPLFTKSESLHPSENGHEVRPEGSTNERINGQTNEDVFLMTQYRIPWYMSLKAWVLRHALNLIPLLLNSVMFLLYVLIPYWTRQNRRQEPQS</sequence>
<dbReference type="OrthoDB" id="10420311at2759"/>
<feature type="region of interest" description="Disordered" evidence="1">
    <location>
        <begin position="475"/>
        <end position="533"/>
    </location>
</feature>